<evidence type="ECO:0000313" key="2">
    <source>
        <dbReference type="Proteomes" id="UP000050416"/>
    </source>
</evidence>
<comment type="caution">
    <text evidence="1">The sequence shown here is derived from an EMBL/GenBank/DDBJ whole genome shotgun (WGS) entry which is preliminary data.</text>
</comment>
<name>A0A0P7Z3S6_9GAMM</name>
<proteinExistence type="predicted"/>
<evidence type="ECO:0000313" key="1">
    <source>
        <dbReference type="EMBL" id="KPQ28988.1"/>
    </source>
</evidence>
<dbReference type="AlphaFoldDB" id="A0A0P7Z3S6"/>
<dbReference type="EMBL" id="LJZQ01000009">
    <property type="protein sequence ID" value="KPQ28988.1"/>
    <property type="molecule type" value="Genomic_DNA"/>
</dbReference>
<gene>
    <name evidence="1" type="ORF">HLUCCX14_07935</name>
</gene>
<sequence length="54" mass="5915">MRCQVRAELAPSDRLPAIDNLAILPSEGLTLIKFLLLGRHTVGLVNQLTEGECQ</sequence>
<organism evidence="1 2">
    <name type="scientific">Marinobacter excellens HL-55</name>
    <dbReference type="NCBI Taxonomy" id="1305731"/>
    <lineage>
        <taxon>Bacteria</taxon>
        <taxon>Pseudomonadati</taxon>
        <taxon>Pseudomonadota</taxon>
        <taxon>Gammaproteobacteria</taxon>
        <taxon>Pseudomonadales</taxon>
        <taxon>Marinobacteraceae</taxon>
        <taxon>Marinobacter</taxon>
    </lineage>
</organism>
<reference evidence="1 2" key="1">
    <citation type="submission" date="2015-09" db="EMBL/GenBank/DDBJ databases">
        <title>Identification and resolution of microdiversity through metagenomic sequencing of parallel consortia.</title>
        <authorList>
            <person name="Nelson W.C."/>
            <person name="Romine M.F."/>
            <person name="Lindemann S.R."/>
        </authorList>
    </citation>
    <scope>NUCLEOTIDE SEQUENCE [LARGE SCALE GENOMIC DNA]</scope>
    <source>
        <strain evidence="1">HL-55</strain>
    </source>
</reference>
<accession>A0A0P7Z3S6</accession>
<dbReference type="Proteomes" id="UP000050416">
    <property type="component" value="Unassembled WGS sequence"/>
</dbReference>
<protein>
    <submittedName>
        <fullName evidence="1">Uncharacterized protein</fullName>
    </submittedName>
</protein>